<dbReference type="PANTHER" id="PTHR30413">
    <property type="entry name" value="INNER MEMBRANE TRANSPORT PERMEASE"/>
    <property type="match status" value="1"/>
</dbReference>
<evidence type="ECO:0000256" key="4">
    <source>
        <dbReference type="ARBA" id="ARBA00022475"/>
    </source>
</evidence>
<dbReference type="RefSeq" id="WP_142505779.1">
    <property type="nucleotide sequence ID" value="NZ_FXTI01000006.1"/>
</dbReference>
<feature type="transmembrane region" description="Helical" evidence="9">
    <location>
        <begin position="172"/>
        <end position="194"/>
    </location>
</feature>
<dbReference type="PANTHER" id="PTHR30413:SF8">
    <property type="entry name" value="TRANSPORT PERMEASE PROTEIN"/>
    <property type="match status" value="1"/>
</dbReference>
<dbReference type="GO" id="GO:0015920">
    <property type="term" value="P:lipopolysaccharide transport"/>
    <property type="evidence" value="ECO:0007669"/>
    <property type="project" value="TreeGrafter"/>
</dbReference>
<keyword evidence="3 9" id="KW-0813">Transport</keyword>
<evidence type="ECO:0000313" key="11">
    <source>
        <dbReference type="EMBL" id="SMO74565.1"/>
    </source>
</evidence>
<feature type="domain" description="ABC transmembrane type-2" evidence="10">
    <location>
        <begin position="29"/>
        <end position="258"/>
    </location>
</feature>
<dbReference type="PRINTS" id="PR00164">
    <property type="entry name" value="ABC2TRNSPORT"/>
</dbReference>
<protein>
    <recommendedName>
        <fullName evidence="9">Transport permease protein</fullName>
    </recommendedName>
</protein>
<dbReference type="PROSITE" id="PS51012">
    <property type="entry name" value="ABC_TM2"/>
    <property type="match status" value="1"/>
</dbReference>
<dbReference type="Proteomes" id="UP000315636">
    <property type="component" value="Unassembled WGS sequence"/>
</dbReference>
<feature type="transmembrane region" description="Helical" evidence="9">
    <location>
        <begin position="141"/>
        <end position="166"/>
    </location>
</feature>
<dbReference type="InterPro" id="IPR000412">
    <property type="entry name" value="ABC_2_transport"/>
</dbReference>
<reference evidence="11 12" key="1">
    <citation type="submission" date="2017-05" db="EMBL/GenBank/DDBJ databases">
        <authorList>
            <person name="Varghese N."/>
            <person name="Submissions S."/>
        </authorList>
    </citation>
    <scope>NUCLEOTIDE SEQUENCE [LARGE SCALE GENOMIC DNA]</scope>
    <source>
        <strain evidence="11 12">DSM 45474</strain>
    </source>
</reference>
<keyword evidence="4 9" id="KW-1003">Cell membrane</keyword>
<keyword evidence="5" id="KW-0997">Cell inner membrane</keyword>
<evidence type="ECO:0000256" key="3">
    <source>
        <dbReference type="ARBA" id="ARBA00022448"/>
    </source>
</evidence>
<evidence type="ECO:0000256" key="8">
    <source>
        <dbReference type="ARBA" id="ARBA00023136"/>
    </source>
</evidence>
<keyword evidence="8 9" id="KW-0472">Membrane</keyword>
<dbReference type="InterPro" id="IPR013525">
    <property type="entry name" value="ABC2_TM"/>
</dbReference>
<dbReference type="GO" id="GO:0043190">
    <property type="term" value="C:ATP-binding cassette (ABC) transporter complex"/>
    <property type="evidence" value="ECO:0007669"/>
    <property type="project" value="InterPro"/>
</dbReference>
<feature type="transmembrane region" description="Helical" evidence="9">
    <location>
        <begin position="236"/>
        <end position="255"/>
    </location>
</feature>
<name>A0A521DSI7_9BACL</name>
<comment type="subcellular location">
    <subcellularLocation>
        <location evidence="1">Cell inner membrane</location>
        <topology evidence="1">Multi-pass membrane protein</topology>
    </subcellularLocation>
    <subcellularLocation>
        <location evidence="9">Cell membrane</location>
        <topology evidence="9">Multi-pass membrane protein</topology>
    </subcellularLocation>
</comment>
<evidence type="ECO:0000259" key="10">
    <source>
        <dbReference type="PROSITE" id="PS51012"/>
    </source>
</evidence>
<gene>
    <name evidence="11" type="ORF">SAMN06264849_106207</name>
</gene>
<keyword evidence="6 9" id="KW-0812">Transmembrane</keyword>
<feature type="transmembrane region" description="Helical" evidence="9">
    <location>
        <begin position="28"/>
        <end position="53"/>
    </location>
</feature>
<feature type="transmembrane region" description="Helical" evidence="9">
    <location>
        <begin position="103"/>
        <end position="129"/>
    </location>
</feature>
<dbReference type="OrthoDB" id="9794365at2"/>
<evidence type="ECO:0000256" key="5">
    <source>
        <dbReference type="ARBA" id="ARBA00022519"/>
    </source>
</evidence>
<keyword evidence="7 9" id="KW-1133">Transmembrane helix</keyword>
<evidence type="ECO:0000256" key="6">
    <source>
        <dbReference type="ARBA" id="ARBA00022692"/>
    </source>
</evidence>
<dbReference type="AlphaFoldDB" id="A0A521DSI7"/>
<dbReference type="InterPro" id="IPR047817">
    <property type="entry name" value="ABC2_TM_bact-type"/>
</dbReference>
<proteinExistence type="inferred from homology"/>
<dbReference type="Pfam" id="PF01061">
    <property type="entry name" value="ABC2_membrane"/>
    <property type="match status" value="1"/>
</dbReference>
<accession>A0A521DSI7</accession>
<evidence type="ECO:0000256" key="9">
    <source>
        <dbReference type="RuleBase" id="RU361157"/>
    </source>
</evidence>
<dbReference type="GO" id="GO:0140359">
    <property type="term" value="F:ABC-type transporter activity"/>
    <property type="evidence" value="ECO:0007669"/>
    <property type="project" value="InterPro"/>
</dbReference>
<evidence type="ECO:0000313" key="12">
    <source>
        <dbReference type="Proteomes" id="UP000315636"/>
    </source>
</evidence>
<evidence type="ECO:0000256" key="2">
    <source>
        <dbReference type="ARBA" id="ARBA00007783"/>
    </source>
</evidence>
<dbReference type="EMBL" id="FXTI01000006">
    <property type="protein sequence ID" value="SMO74565.1"/>
    <property type="molecule type" value="Genomic_DNA"/>
</dbReference>
<keyword evidence="12" id="KW-1185">Reference proteome</keyword>
<organism evidence="11 12">
    <name type="scientific">Melghirimyces algeriensis</name>
    <dbReference type="NCBI Taxonomy" id="910412"/>
    <lineage>
        <taxon>Bacteria</taxon>
        <taxon>Bacillati</taxon>
        <taxon>Bacillota</taxon>
        <taxon>Bacilli</taxon>
        <taxon>Bacillales</taxon>
        <taxon>Thermoactinomycetaceae</taxon>
        <taxon>Melghirimyces</taxon>
    </lineage>
</organism>
<comment type="similarity">
    <text evidence="2 9">Belongs to the ABC-2 integral membrane protein family.</text>
</comment>
<comment type="caution">
    <text evidence="9">Lacks conserved residue(s) required for the propagation of feature annotation.</text>
</comment>
<evidence type="ECO:0000256" key="7">
    <source>
        <dbReference type="ARBA" id="ARBA00022989"/>
    </source>
</evidence>
<evidence type="ECO:0000256" key="1">
    <source>
        <dbReference type="ARBA" id="ARBA00004429"/>
    </source>
</evidence>
<sequence>MIANIKKYKELMYFLVHKELRIRYRNSLFGFFWTLLEPLGLMLIYTLVFGYIIQLDKGVSPYPLYVLAGLIPWTFFNNSVRKGTRALSGNASLIKKVYFPREIFPLTMLISNMVNFIPAFALILVLAVVLGHPMQWSELILLPLVILLQALFTLGVALLVSILNVYYRDVEFIINLVMRAWMYMCPIIYPIHMLTGAEVSSTVKDFAGLYFLNPMAVIISLYHQPFFPDQGPEIKYVIYTVILTVVLFLGAWYLFRRMNRRVGEVI</sequence>